<sequence length="130" mass="13776">TSYTRSGGFLHDAGDFDPEFFGMSPREAVATDAQQRLLLEATWEAIERAGMDPVSLRGSRTGVFAGVMYHDYANLLTGPEFEGYQGSGSAGSVASGRVAYTFGFEGPAVTVDTACSSSLVALHWAAQALR</sequence>
<dbReference type="AlphaFoldDB" id="A0A0M8QSW3"/>
<evidence type="ECO:0000256" key="2">
    <source>
        <dbReference type="ARBA" id="ARBA00023268"/>
    </source>
</evidence>
<keyword evidence="5" id="KW-1185">Reference proteome</keyword>
<dbReference type="EMBL" id="LGCN01000083">
    <property type="protein sequence ID" value="KOT42134.1"/>
    <property type="molecule type" value="Genomic_DNA"/>
</dbReference>
<proteinExistence type="predicted"/>
<feature type="non-terminal residue" evidence="4">
    <location>
        <position position="130"/>
    </location>
</feature>
<evidence type="ECO:0000256" key="1">
    <source>
        <dbReference type="ARBA" id="ARBA00022679"/>
    </source>
</evidence>
<dbReference type="CDD" id="cd00833">
    <property type="entry name" value="PKS"/>
    <property type="match status" value="1"/>
</dbReference>
<accession>A0A0M8QSW3</accession>
<dbReference type="Gene3D" id="3.40.47.10">
    <property type="match status" value="1"/>
</dbReference>
<comment type="caution">
    <text evidence="4">The sequence shown here is derived from an EMBL/GenBank/DDBJ whole genome shotgun (WGS) entry which is preliminary data.</text>
</comment>
<dbReference type="PANTHER" id="PTHR43775">
    <property type="entry name" value="FATTY ACID SYNTHASE"/>
    <property type="match status" value="1"/>
</dbReference>
<evidence type="ECO:0000313" key="4">
    <source>
        <dbReference type="EMBL" id="KOT42134.1"/>
    </source>
</evidence>
<dbReference type="SUPFAM" id="SSF53901">
    <property type="entry name" value="Thiolase-like"/>
    <property type="match status" value="1"/>
</dbReference>
<evidence type="ECO:0000259" key="3">
    <source>
        <dbReference type="PROSITE" id="PS52004"/>
    </source>
</evidence>
<dbReference type="InterPro" id="IPR014030">
    <property type="entry name" value="Ketoacyl_synth_N"/>
</dbReference>
<dbReference type="InterPro" id="IPR020841">
    <property type="entry name" value="PKS_Beta-ketoAc_synthase_dom"/>
</dbReference>
<feature type="domain" description="Ketosynthase family 3 (KS3)" evidence="3">
    <location>
        <begin position="1"/>
        <end position="130"/>
    </location>
</feature>
<keyword evidence="1" id="KW-0808">Transferase</keyword>
<dbReference type="PROSITE" id="PS00606">
    <property type="entry name" value="KS3_1"/>
    <property type="match status" value="1"/>
</dbReference>
<organism evidence="4 5">
    <name type="scientific">Streptomyces caelestis</name>
    <dbReference type="NCBI Taxonomy" id="36816"/>
    <lineage>
        <taxon>Bacteria</taxon>
        <taxon>Bacillati</taxon>
        <taxon>Actinomycetota</taxon>
        <taxon>Actinomycetes</taxon>
        <taxon>Kitasatosporales</taxon>
        <taxon>Streptomycetaceae</taxon>
        <taxon>Streptomyces</taxon>
    </lineage>
</organism>
<dbReference type="SMART" id="SM00825">
    <property type="entry name" value="PKS_KS"/>
    <property type="match status" value="1"/>
</dbReference>
<dbReference type="InterPro" id="IPR016039">
    <property type="entry name" value="Thiolase-like"/>
</dbReference>
<dbReference type="PROSITE" id="PS52004">
    <property type="entry name" value="KS3_2"/>
    <property type="match status" value="1"/>
</dbReference>
<feature type="non-terminal residue" evidence="4">
    <location>
        <position position="1"/>
    </location>
</feature>
<dbReference type="InterPro" id="IPR050091">
    <property type="entry name" value="PKS_NRPS_Biosynth_Enz"/>
</dbReference>
<name>A0A0M8QSW3_9ACTN</name>
<dbReference type="Pfam" id="PF00109">
    <property type="entry name" value="ketoacyl-synt"/>
    <property type="match status" value="1"/>
</dbReference>
<gene>
    <name evidence="4" type="ORF">ADK41_08280</name>
</gene>
<protein>
    <recommendedName>
        <fullName evidence="3">Ketosynthase family 3 (KS3) domain-containing protein</fullName>
    </recommendedName>
</protein>
<evidence type="ECO:0000313" key="5">
    <source>
        <dbReference type="Proteomes" id="UP000037773"/>
    </source>
</evidence>
<dbReference type="GO" id="GO:0006633">
    <property type="term" value="P:fatty acid biosynthetic process"/>
    <property type="evidence" value="ECO:0007669"/>
    <property type="project" value="InterPro"/>
</dbReference>
<dbReference type="PANTHER" id="PTHR43775:SF51">
    <property type="entry name" value="INACTIVE PHENOLPHTHIOCEROL SYNTHESIS POLYKETIDE SYNTHASE TYPE I PKS1-RELATED"/>
    <property type="match status" value="1"/>
</dbReference>
<reference evidence="4 5" key="1">
    <citation type="submission" date="2015-07" db="EMBL/GenBank/DDBJ databases">
        <authorList>
            <person name="Noorani M."/>
        </authorList>
    </citation>
    <scope>NUCLEOTIDE SEQUENCE [LARGE SCALE GENOMIC DNA]</scope>
    <source>
        <strain evidence="4 5">NRRL B-24567</strain>
    </source>
</reference>
<dbReference type="InterPro" id="IPR018201">
    <property type="entry name" value="Ketoacyl_synth_AS"/>
</dbReference>
<dbReference type="GO" id="GO:0004312">
    <property type="term" value="F:fatty acid synthase activity"/>
    <property type="evidence" value="ECO:0007669"/>
    <property type="project" value="TreeGrafter"/>
</dbReference>
<keyword evidence="2" id="KW-0511">Multifunctional enzyme</keyword>
<dbReference type="RefSeq" id="WP_159043949.1">
    <property type="nucleotide sequence ID" value="NZ_LGCN01000083.1"/>
</dbReference>
<dbReference type="GO" id="GO:0004315">
    <property type="term" value="F:3-oxoacyl-[acyl-carrier-protein] synthase activity"/>
    <property type="evidence" value="ECO:0007669"/>
    <property type="project" value="InterPro"/>
</dbReference>
<dbReference type="Proteomes" id="UP000037773">
    <property type="component" value="Unassembled WGS sequence"/>
</dbReference>
<dbReference type="OrthoDB" id="4321811at2"/>